<name>A0A2N9HWI3_FAGSY</name>
<dbReference type="InterPro" id="IPR019557">
    <property type="entry name" value="AminoTfrase-like_pln_mobile"/>
</dbReference>
<organism evidence="3">
    <name type="scientific">Fagus sylvatica</name>
    <name type="common">Beechnut</name>
    <dbReference type="NCBI Taxonomy" id="28930"/>
    <lineage>
        <taxon>Eukaryota</taxon>
        <taxon>Viridiplantae</taxon>
        <taxon>Streptophyta</taxon>
        <taxon>Embryophyta</taxon>
        <taxon>Tracheophyta</taxon>
        <taxon>Spermatophyta</taxon>
        <taxon>Magnoliopsida</taxon>
        <taxon>eudicotyledons</taxon>
        <taxon>Gunneridae</taxon>
        <taxon>Pentapetalae</taxon>
        <taxon>rosids</taxon>
        <taxon>fabids</taxon>
        <taxon>Fagales</taxon>
        <taxon>Fagaceae</taxon>
        <taxon>Fagus</taxon>
    </lineage>
</organism>
<accession>A0A2N9HWI3</accession>
<evidence type="ECO:0000256" key="1">
    <source>
        <dbReference type="SAM" id="MobiDB-lite"/>
    </source>
</evidence>
<feature type="compositionally biased region" description="Acidic residues" evidence="1">
    <location>
        <begin position="814"/>
        <end position="830"/>
    </location>
</feature>
<feature type="region of interest" description="Disordered" evidence="1">
    <location>
        <begin position="1"/>
        <end position="32"/>
    </location>
</feature>
<feature type="compositionally biased region" description="Polar residues" evidence="1">
    <location>
        <begin position="1"/>
        <end position="15"/>
    </location>
</feature>
<dbReference type="InterPro" id="IPR044824">
    <property type="entry name" value="MAIN-like"/>
</dbReference>
<feature type="region of interest" description="Disordered" evidence="1">
    <location>
        <begin position="729"/>
        <end position="831"/>
    </location>
</feature>
<sequence length="1292" mass="144861">MNSLEQSSEELNQMERSTKKQKGGVSSFSPQRPLRSYRDSIIQPECNWEITPPPTCHHPWFIRQQFLSLRRWTLGFRPSEAKITTTTVWTRLPELPIELYDAGILRRIGNQLGTLLKIDARTVDSVRGRFARLCVQIDLDQPLTPKGGVFVATPRAATRSVGTWAELSRVEEDQKLNMVFTAVTQISAKVKDKSFKVKDDLRTLYLGEYTRECFSEENSPITTAVIAAEHAANSCDSQLHFWINRWAFLCFPEFNEGDKLILPFLKRREKLGSQRGVTTCSAFIKTVLTLWGPMDSCPSWPRLEPYAETPGGSPMDKENLVTTVAPPLVASEETDNDTHSDSDPISAGLSWEWLVKREDIVADACLRASSWEAWVDKEFTDEEFCALLEQVGMLQAILISRSSNMYRDSESLRQMVRRWCPLTHTFFFAHGELTVTLEDIENHWRLPILGDCDPSKIELSPTELKVETILLNYVGKKNISLGTNAARLTTWPQKFFNENDDDLHFCQYKLSFGRHVPWPIYTQLDLLHTDEMAGESCHTVATVFNSLVLQAFLWEHAKSYSIDGRRPSDSWQKFANMPEAVAARFEFLRTSVPSVYRWVGVKFYDSALVPSLDEEDFVLWRPYGASHRGYSCDSIMSWFSWLPVLTHDGLRFTSYCTHRVRRQFGYNQEVPATMEVVADILSTINPFIKSRAFPYWSTTTPEVQGLGYVVWRSDLSKWMTYSKHHPSAWLKENPNNVPAREKSGEQATPRDASGKKTTRKIRAKRKRSAALPSSILLESPSTNTRSKKHATTIYSEARTKRRNEGAVRRPLTVSEDEDSSTSLEDDDGASVEEVPIAVDEITVFGATAIETTAAEVNVAAVAAEGAVKEPEEVVTAGIAGDDRLTQGDSSRNGDYANSALLDLSPPTRFYVKRSRCVNVMSSDSKRTPSVSAALLTLRASQSEFAGASSMHVTPATSPIAMDALLGAPGTENIQEDEENVAAPYHISDIDTDHATEGITATGVISAAEVPTAEHIESEVEVIPTTEFGSDISVMEGTFAQDPNDDAPLEDMVDVHDSYDAILADVQDQDASAEIPELKVTSPATKDATGRGNELAVEDEGDFDATGAAEFAAVIQPPFASLERLGLTVSQYRPQHFWMFDKAEVDFYGYSIPRYGVQFLEAMWKKYGNFITYFKLRIFVGGAMLTLLCCVLAQMRNTNLENVTETKILEWKSIVHELIQEGFLLDFMLDHLREITRDMFGRRLVVELKALEAWITVVRSAMTAIVPTHWHLTSAMRASAVLCNESAIYGLLD</sequence>
<dbReference type="PANTHER" id="PTHR46033:SF16">
    <property type="entry name" value="AMINOTRANSFERASE-LIKE PLANT MOBILE DOMAIN-CONTAINING PROTEIN"/>
    <property type="match status" value="1"/>
</dbReference>
<dbReference type="GO" id="GO:0010073">
    <property type="term" value="P:meristem maintenance"/>
    <property type="evidence" value="ECO:0007669"/>
    <property type="project" value="InterPro"/>
</dbReference>
<dbReference type="PANTHER" id="PTHR46033">
    <property type="entry name" value="PROTEIN MAIN-LIKE 2"/>
    <property type="match status" value="1"/>
</dbReference>
<gene>
    <name evidence="3" type="ORF">FSB_LOCUS43883</name>
</gene>
<feature type="compositionally biased region" description="Basic residues" evidence="1">
    <location>
        <begin position="756"/>
        <end position="768"/>
    </location>
</feature>
<evidence type="ECO:0000313" key="3">
    <source>
        <dbReference type="EMBL" id="SPD16001.1"/>
    </source>
</evidence>
<proteinExistence type="predicted"/>
<protein>
    <recommendedName>
        <fullName evidence="2">Aminotransferase-like plant mobile domain-containing protein</fullName>
    </recommendedName>
</protein>
<dbReference type="Pfam" id="PF10536">
    <property type="entry name" value="PMD"/>
    <property type="match status" value="1"/>
</dbReference>
<dbReference type="EMBL" id="OIVN01004201">
    <property type="protein sequence ID" value="SPD16001.1"/>
    <property type="molecule type" value="Genomic_DNA"/>
</dbReference>
<feature type="domain" description="Aminotransferase-like plant mobile" evidence="2">
    <location>
        <begin position="392"/>
        <end position="457"/>
    </location>
</feature>
<reference evidence="3" key="1">
    <citation type="submission" date="2018-02" db="EMBL/GenBank/DDBJ databases">
        <authorList>
            <person name="Cohen D.B."/>
            <person name="Kent A.D."/>
        </authorList>
    </citation>
    <scope>NUCLEOTIDE SEQUENCE</scope>
</reference>
<evidence type="ECO:0000259" key="2">
    <source>
        <dbReference type="Pfam" id="PF10536"/>
    </source>
</evidence>